<dbReference type="EMBL" id="GBRH01218466">
    <property type="protein sequence ID" value="JAD79429.1"/>
    <property type="molecule type" value="Transcribed_RNA"/>
</dbReference>
<evidence type="ECO:0000313" key="1">
    <source>
        <dbReference type="EMBL" id="JAD79429.1"/>
    </source>
</evidence>
<proteinExistence type="predicted"/>
<reference evidence="1" key="2">
    <citation type="journal article" date="2015" name="Data Brief">
        <title>Shoot transcriptome of the giant reed, Arundo donax.</title>
        <authorList>
            <person name="Barrero R.A."/>
            <person name="Guerrero F.D."/>
            <person name="Moolhuijzen P."/>
            <person name="Goolsby J.A."/>
            <person name="Tidwell J."/>
            <person name="Bellgard S.E."/>
            <person name="Bellgard M.I."/>
        </authorList>
    </citation>
    <scope>NUCLEOTIDE SEQUENCE</scope>
    <source>
        <tissue evidence="1">Shoot tissue taken approximately 20 cm above the soil surface</tissue>
    </source>
</reference>
<dbReference type="AlphaFoldDB" id="A0A0A9CSV4"/>
<sequence length="108" mass="12542">MQKAMMHPETMMRSKMMSSNSLMMRRRLSTKGHYVKLKGRLIDSMSPINLVIRGDHSPEVLDFGRTCHQGTGMHKRQVTNPSLAFSAQIWLPQLLKIRYTHWGLKTFL</sequence>
<reference evidence="1" key="1">
    <citation type="submission" date="2014-09" db="EMBL/GenBank/DDBJ databases">
        <authorList>
            <person name="Magalhaes I.L.F."/>
            <person name="Oliveira U."/>
            <person name="Santos F.R."/>
            <person name="Vidigal T.H.D.A."/>
            <person name="Brescovit A.D."/>
            <person name="Santos A.J."/>
        </authorList>
    </citation>
    <scope>NUCLEOTIDE SEQUENCE</scope>
    <source>
        <tissue evidence="1">Shoot tissue taken approximately 20 cm above the soil surface</tissue>
    </source>
</reference>
<protein>
    <submittedName>
        <fullName evidence="1">Uncharacterized protein</fullName>
    </submittedName>
</protein>
<organism evidence="1">
    <name type="scientific">Arundo donax</name>
    <name type="common">Giant reed</name>
    <name type="synonym">Donax arundinaceus</name>
    <dbReference type="NCBI Taxonomy" id="35708"/>
    <lineage>
        <taxon>Eukaryota</taxon>
        <taxon>Viridiplantae</taxon>
        <taxon>Streptophyta</taxon>
        <taxon>Embryophyta</taxon>
        <taxon>Tracheophyta</taxon>
        <taxon>Spermatophyta</taxon>
        <taxon>Magnoliopsida</taxon>
        <taxon>Liliopsida</taxon>
        <taxon>Poales</taxon>
        <taxon>Poaceae</taxon>
        <taxon>PACMAD clade</taxon>
        <taxon>Arundinoideae</taxon>
        <taxon>Arundineae</taxon>
        <taxon>Arundo</taxon>
    </lineage>
</organism>
<name>A0A0A9CSV4_ARUDO</name>
<accession>A0A0A9CSV4</accession>